<evidence type="ECO:0000256" key="1">
    <source>
        <dbReference type="SAM" id="MobiDB-lite"/>
    </source>
</evidence>
<feature type="region of interest" description="Disordered" evidence="1">
    <location>
        <begin position="73"/>
        <end position="97"/>
    </location>
</feature>
<evidence type="ECO:0000256" key="2">
    <source>
        <dbReference type="SAM" id="Phobius"/>
    </source>
</evidence>
<keyword evidence="4" id="KW-1185">Reference proteome</keyword>
<dbReference type="Proteomes" id="UP001054837">
    <property type="component" value="Unassembled WGS sequence"/>
</dbReference>
<organism evidence="3 4">
    <name type="scientific">Caerostris darwini</name>
    <dbReference type="NCBI Taxonomy" id="1538125"/>
    <lineage>
        <taxon>Eukaryota</taxon>
        <taxon>Metazoa</taxon>
        <taxon>Ecdysozoa</taxon>
        <taxon>Arthropoda</taxon>
        <taxon>Chelicerata</taxon>
        <taxon>Arachnida</taxon>
        <taxon>Araneae</taxon>
        <taxon>Araneomorphae</taxon>
        <taxon>Entelegynae</taxon>
        <taxon>Araneoidea</taxon>
        <taxon>Araneidae</taxon>
        <taxon>Caerostris</taxon>
    </lineage>
</organism>
<evidence type="ECO:0000313" key="3">
    <source>
        <dbReference type="EMBL" id="GIY38698.1"/>
    </source>
</evidence>
<gene>
    <name evidence="3" type="ORF">CDAR_574831</name>
</gene>
<comment type="caution">
    <text evidence="3">The sequence shown here is derived from an EMBL/GenBank/DDBJ whole genome shotgun (WGS) entry which is preliminary data.</text>
</comment>
<sequence length="97" mass="10528">MTADETKSIPRPLNLLCESVLDVIVIFLFFLVDTKICQDSGGFVSVSLPAVNKIVGSSNISFIQGNFRAIIEGDSGGRSQSNDLISSPGNPWRKNRK</sequence>
<proteinExistence type="predicted"/>
<feature type="compositionally biased region" description="Polar residues" evidence="1">
    <location>
        <begin position="77"/>
        <end position="89"/>
    </location>
</feature>
<accession>A0AAV4SWF2</accession>
<feature type="transmembrane region" description="Helical" evidence="2">
    <location>
        <begin position="12"/>
        <end position="32"/>
    </location>
</feature>
<evidence type="ECO:0000313" key="4">
    <source>
        <dbReference type="Proteomes" id="UP001054837"/>
    </source>
</evidence>
<keyword evidence="2" id="KW-0812">Transmembrane</keyword>
<dbReference type="AlphaFoldDB" id="A0AAV4SWF2"/>
<protein>
    <submittedName>
        <fullName evidence="3">Uncharacterized protein</fullName>
    </submittedName>
</protein>
<keyword evidence="2" id="KW-0472">Membrane</keyword>
<reference evidence="3 4" key="1">
    <citation type="submission" date="2021-06" db="EMBL/GenBank/DDBJ databases">
        <title>Caerostris darwini draft genome.</title>
        <authorList>
            <person name="Kono N."/>
            <person name="Arakawa K."/>
        </authorList>
    </citation>
    <scope>NUCLEOTIDE SEQUENCE [LARGE SCALE GENOMIC DNA]</scope>
</reference>
<dbReference type="EMBL" id="BPLQ01008660">
    <property type="protein sequence ID" value="GIY38698.1"/>
    <property type="molecule type" value="Genomic_DNA"/>
</dbReference>
<keyword evidence="2" id="KW-1133">Transmembrane helix</keyword>
<name>A0AAV4SWF2_9ARAC</name>